<evidence type="ECO:0000256" key="2">
    <source>
        <dbReference type="SAM" id="Phobius"/>
    </source>
</evidence>
<dbReference type="AlphaFoldDB" id="A0AAD6GJM5"/>
<keyword evidence="4" id="KW-1185">Reference proteome</keyword>
<comment type="caution">
    <text evidence="3">The sequence shown here is derived from an EMBL/GenBank/DDBJ whole genome shotgun (WGS) entry which is preliminary data.</text>
</comment>
<gene>
    <name evidence="3" type="ORF">N7494_001598</name>
</gene>
<evidence type="ECO:0000313" key="4">
    <source>
        <dbReference type="Proteomes" id="UP001220324"/>
    </source>
</evidence>
<accession>A0AAD6GJM5</accession>
<proteinExistence type="predicted"/>
<name>A0AAD6GJM5_9EURO</name>
<feature type="transmembrane region" description="Helical" evidence="2">
    <location>
        <begin position="146"/>
        <end position="165"/>
    </location>
</feature>
<keyword evidence="2" id="KW-0472">Membrane</keyword>
<dbReference type="Proteomes" id="UP001220324">
    <property type="component" value="Unassembled WGS sequence"/>
</dbReference>
<sequence length="464" mass="52246">MNWTVPILVFLTTNLWGLYGGIPYTTVQPSRSILDRTIGSFQVASTVFTLGQTKEHLMNNTSGIGNGNENNVRPTIPISQLHPSPRVLFDRLPTTGSYTNSNTIDLPINQLIQLRRISSVQISIPNIEVPNDTPVPPLSSTNEKDLIAFALIFFGIVVLQTVVLAEMNRPQQDLQLEMSHNIVEGRREFHEFLTSSFPNIFQAILGVPQEVQQGAREELQYIHRSIQTLQDLPQDFVQLSFDLREAIQAQFTEMFGTVEKGLQRGFDQVTDDLNRFQAEFRQTWAQDGVPPLSRANTPEAGDQGIFWRETWTEMKDDFKRTVEGFNRNLLMLNVVIDAFHDQFQRLPTMMADELTRAFKAEIKKYEIDIKIENANSSPAVDADRLASLALNSWTNGTEIDLQENPENPIVSGHRVQETETGLGESPELSRYEPQGLPSDEPEFEHSEFVTSDAADAGLQVDGAE</sequence>
<protein>
    <submittedName>
        <fullName evidence="3">Uncharacterized protein</fullName>
    </submittedName>
</protein>
<keyword evidence="2" id="KW-0812">Transmembrane</keyword>
<organism evidence="3 4">
    <name type="scientific">Penicillium frequentans</name>
    <dbReference type="NCBI Taxonomy" id="3151616"/>
    <lineage>
        <taxon>Eukaryota</taxon>
        <taxon>Fungi</taxon>
        <taxon>Dikarya</taxon>
        <taxon>Ascomycota</taxon>
        <taxon>Pezizomycotina</taxon>
        <taxon>Eurotiomycetes</taxon>
        <taxon>Eurotiomycetidae</taxon>
        <taxon>Eurotiales</taxon>
        <taxon>Aspergillaceae</taxon>
        <taxon>Penicillium</taxon>
    </lineage>
</organism>
<evidence type="ECO:0000313" key="3">
    <source>
        <dbReference type="EMBL" id="KAJ5552220.1"/>
    </source>
</evidence>
<keyword evidence="2" id="KW-1133">Transmembrane helix</keyword>
<feature type="region of interest" description="Disordered" evidence="1">
    <location>
        <begin position="415"/>
        <end position="464"/>
    </location>
</feature>
<reference evidence="3 4" key="1">
    <citation type="journal article" date="2023" name="IMA Fungus">
        <title>Comparative genomic study of the Penicillium genus elucidates a diverse pangenome and 15 lateral gene transfer events.</title>
        <authorList>
            <person name="Petersen C."/>
            <person name="Sorensen T."/>
            <person name="Nielsen M.R."/>
            <person name="Sondergaard T.E."/>
            <person name="Sorensen J.L."/>
            <person name="Fitzpatrick D.A."/>
            <person name="Frisvad J.C."/>
            <person name="Nielsen K.L."/>
        </authorList>
    </citation>
    <scope>NUCLEOTIDE SEQUENCE [LARGE SCALE GENOMIC DNA]</scope>
    <source>
        <strain evidence="3 4">IBT 35679</strain>
    </source>
</reference>
<evidence type="ECO:0000256" key="1">
    <source>
        <dbReference type="SAM" id="MobiDB-lite"/>
    </source>
</evidence>
<dbReference type="EMBL" id="JAQIZZ010000002">
    <property type="protein sequence ID" value="KAJ5552220.1"/>
    <property type="molecule type" value="Genomic_DNA"/>
</dbReference>